<reference evidence="1 2" key="1">
    <citation type="journal article" date="2014" name="BMC Genomics">
        <title>Genome sequencing of four Aureobasidium pullulans varieties: biotechnological potential, stress tolerance, and description of new species.</title>
        <authorList>
            <person name="Gostin Ar C."/>
            <person name="Ohm R.A."/>
            <person name="Kogej T."/>
            <person name="Sonjak S."/>
            <person name="Turk M."/>
            <person name="Zajc J."/>
            <person name="Zalar P."/>
            <person name="Grube M."/>
            <person name="Sun H."/>
            <person name="Han J."/>
            <person name="Sharma A."/>
            <person name="Chiniquy J."/>
            <person name="Ngan C.Y."/>
            <person name="Lipzen A."/>
            <person name="Barry K."/>
            <person name="Grigoriev I.V."/>
            <person name="Gunde-Cimerman N."/>
        </authorList>
    </citation>
    <scope>NUCLEOTIDE SEQUENCE [LARGE SCALE GENOMIC DNA]</scope>
    <source>
        <strain evidence="1 2">EXF-2481</strain>
    </source>
</reference>
<dbReference type="HOGENOM" id="CLU_114597_0_0_1"/>
<protein>
    <recommendedName>
        <fullName evidence="3">Fungal N-terminal domain-containing protein</fullName>
    </recommendedName>
</protein>
<dbReference type="STRING" id="1043005.A0A074YCX5"/>
<dbReference type="InParanoid" id="A0A074YCX5"/>
<dbReference type="OrthoDB" id="3800389at2759"/>
<evidence type="ECO:0000313" key="2">
    <source>
        <dbReference type="Proteomes" id="UP000030641"/>
    </source>
</evidence>
<dbReference type="Proteomes" id="UP000030641">
    <property type="component" value="Unassembled WGS sequence"/>
</dbReference>
<sequence length="208" mass="22850">MVVDGGAGAASAIGSAVNISIRLFQVIYEFKAVGQQTKDLLSSTNHVSATLESAQTLLLQKSAFLGSEERKYIDSVLADTKRCLETVAALVEPARVDMQIKDGHVDFVNKGLFVFRDSPKVANSLARLSLVHQSLSAVMGILCSKEAKNLAPEHEIHPPRISERMWLSEYTRSVESSAARQTPMKARSKGRAYLELRAKQWQTAQSTF</sequence>
<dbReference type="AlphaFoldDB" id="A0A074YCX5"/>
<dbReference type="RefSeq" id="XP_013340504.1">
    <property type="nucleotide sequence ID" value="XM_013485050.1"/>
</dbReference>
<name>A0A074YCX5_AURSE</name>
<dbReference type="GeneID" id="25367397"/>
<evidence type="ECO:0008006" key="3">
    <source>
        <dbReference type="Google" id="ProtNLM"/>
    </source>
</evidence>
<evidence type="ECO:0000313" key="1">
    <source>
        <dbReference type="EMBL" id="KEQ91987.1"/>
    </source>
</evidence>
<dbReference type="EMBL" id="KL584773">
    <property type="protein sequence ID" value="KEQ91987.1"/>
    <property type="molecule type" value="Genomic_DNA"/>
</dbReference>
<gene>
    <name evidence="1" type="ORF">AUEXF2481DRAFT_43381</name>
</gene>
<organism evidence="1 2">
    <name type="scientific">Aureobasidium subglaciale (strain EXF-2481)</name>
    <name type="common">Aureobasidium pullulans var. subglaciale</name>
    <dbReference type="NCBI Taxonomy" id="1043005"/>
    <lineage>
        <taxon>Eukaryota</taxon>
        <taxon>Fungi</taxon>
        <taxon>Dikarya</taxon>
        <taxon>Ascomycota</taxon>
        <taxon>Pezizomycotina</taxon>
        <taxon>Dothideomycetes</taxon>
        <taxon>Dothideomycetidae</taxon>
        <taxon>Dothideales</taxon>
        <taxon>Saccotheciaceae</taxon>
        <taxon>Aureobasidium</taxon>
    </lineage>
</organism>
<proteinExistence type="predicted"/>
<accession>A0A074YCX5</accession>
<keyword evidence="2" id="KW-1185">Reference proteome</keyword>